<dbReference type="Proteomes" id="UP000502699">
    <property type="component" value="Chromosome"/>
</dbReference>
<keyword evidence="2" id="KW-1185">Reference proteome</keyword>
<dbReference type="RefSeq" id="WP_166269529.1">
    <property type="nucleotide sequence ID" value="NZ_CP048029.1"/>
</dbReference>
<dbReference type="EMBL" id="CP048029">
    <property type="protein sequence ID" value="QIK36923.1"/>
    <property type="molecule type" value="Genomic_DNA"/>
</dbReference>
<dbReference type="KEGG" id="cjap:GWK36_01690"/>
<evidence type="ECO:0000313" key="1">
    <source>
        <dbReference type="EMBL" id="QIK36923.1"/>
    </source>
</evidence>
<dbReference type="AlphaFoldDB" id="A0A6G7VA30"/>
<organism evidence="1 2">
    <name type="scientific">Caldichromatium japonicum</name>
    <dbReference type="NCBI Taxonomy" id="2699430"/>
    <lineage>
        <taxon>Bacteria</taxon>
        <taxon>Pseudomonadati</taxon>
        <taxon>Pseudomonadota</taxon>
        <taxon>Gammaproteobacteria</taxon>
        <taxon>Chromatiales</taxon>
        <taxon>Chromatiaceae</taxon>
        <taxon>Caldichromatium</taxon>
    </lineage>
</organism>
<name>A0A6G7VA30_9GAMM</name>
<evidence type="ECO:0000313" key="2">
    <source>
        <dbReference type="Proteomes" id="UP000502699"/>
    </source>
</evidence>
<proteinExistence type="predicted"/>
<protein>
    <submittedName>
        <fullName evidence="1">Uncharacterized protein</fullName>
    </submittedName>
</protein>
<accession>A0A6G7VA30</accession>
<reference evidence="2" key="1">
    <citation type="submission" date="2020-01" db="EMBL/GenBank/DDBJ databases">
        <title>Caldichromatium gen. nov., sp. nov., a thermophilic purple sulfur bacterium member of the family Chromatiaceae isolated from Nakabusa hot spring, Japan.</title>
        <authorList>
            <person name="Saini M.K."/>
            <person name="Hanada S."/>
            <person name="Tank M."/>
        </authorList>
    </citation>
    <scope>NUCLEOTIDE SEQUENCE [LARGE SCALE GENOMIC DNA]</scope>
    <source>
        <strain evidence="2">No.7</strain>
    </source>
</reference>
<sequence length="110" mass="12144">MLEVILDDDADFEHKLLQIAQGRLILTVAGIGYQPGQSLLLLVGQMHDATALPLRAHILRVIEIPPLDPLSAVNRPPLVDLEWNLAHPPNELRTLTELFRSASRSRGSSP</sequence>
<gene>
    <name evidence="1" type="ORF">GWK36_01690</name>
</gene>